<feature type="compositionally biased region" description="Polar residues" evidence="1">
    <location>
        <begin position="1780"/>
        <end position="1794"/>
    </location>
</feature>
<feature type="region of interest" description="Disordered" evidence="1">
    <location>
        <begin position="1604"/>
        <end position="1627"/>
    </location>
</feature>
<keyword evidence="2" id="KW-1133">Transmembrane helix</keyword>
<feature type="region of interest" description="Disordered" evidence="1">
    <location>
        <begin position="3191"/>
        <end position="3212"/>
    </location>
</feature>
<keyword evidence="5" id="KW-1185">Reference proteome</keyword>
<feature type="compositionally biased region" description="Low complexity" evidence="1">
    <location>
        <begin position="421"/>
        <end position="455"/>
    </location>
</feature>
<proteinExistence type="predicted"/>
<feature type="compositionally biased region" description="Low complexity" evidence="1">
    <location>
        <begin position="500"/>
        <end position="510"/>
    </location>
</feature>
<feature type="compositionally biased region" description="Low complexity" evidence="1">
    <location>
        <begin position="588"/>
        <end position="616"/>
    </location>
</feature>
<organism evidence="4 5">
    <name type="scientific">Nonomuraea rubra</name>
    <dbReference type="NCBI Taxonomy" id="46180"/>
    <lineage>
        <taxon>Bacteria</taxon>
        <taxon>Bacillati</taxon>
        <taxon>Actinomycetota</taxon>
        <taxon>Actinomycetes</taxon>
        <taxon>Streptosporangiales</taxon>
        <taxon>Streptosporangiaceae</taxon>
        <taxon>Nonomuraea</taxon>
    </lineage>
</organism>
<feature type="region of interest" description="Disordered" evidence="1">
    <location>
        <begin position="1780"/>
        <end position="1827"/>
    </location>
</feature>
<feature type="compositionally biased region" description="Polar residues" evidence="1">
    <location>
        <begin position="1537"/>
        <end position="1546"/>
    </location>
</feature>
<evidence type="ECO:0000313" key="4">
    <source>
        <dbReference type="EMBL" id="MBB6550614.1"/>
    </source>
</evidence>
<feature type="compositionally biased region" description="Pro residues" evidence="1">
    <location>
        <begin position="3109"/>
        <end position="3131"/>
    </location>
</feature>
<name>A0A7X0NVW6_9ACTN</name>
<evidence type="ECO:0000256" key="1">
    <source>
        <dbReference type="SAM" id="MobiDB-lite"/>
    </source>
</evidence>
<feature type="region of interest" description="Disordered" evidence="1">
    <location>
        <begin position="1517"/>
        <end position="1551"/>
    </location>
</feature>
<feature type="compositionally biased region" description="Basic and acidic residues" evidence="1">
    <location>
        <begin position="1612"/>
        <end position="1623"/>
    </location>
</feature>
<evidence type="ECO:0000259" key="3">
    <source>
        <dbReference type="Pfam" id="PF25547"/>
    </source>
</evidence>
<feature type="region of interest" description="Disordered" evidence="1">
    <location>
        <begin position="2373"/>
        <end position="2414"/>
    </location>
</feature>
<dbReference type="EMBL" id="JACHMI010000001">
    <property type="protein sequence ID" value="MBB6550614.1"/>
    <property type="molecule type" value="Genomic_DNA"/>
</dbReference>
<feature type="compositionally biased region" description="Low complexity" evidence="1">
    <location>
        <begin position="462"/>
        <end position="488"/>
    </location>
</feature>
<dbReference type="PANTHER" id="PTHR48125">
    <property type="entry name" value="LP07818P1"/>
    <property type="match status" value="1"/>
</dbReference>
<feature type="compositionally biased region" description="Low complexity" evidence="1">
    <location>
        <begin position="3145"/>
        <end position="3156"/>
    </location>
</feature>
<dbReference type="Pfam" id="PF25547">
    <property type="entry name" value="WXG100_2"/>
    <property type="match status" value="1"/>
</dbReference>
<protein>
    <recommendedName>
        <fullName evidence="3">Outer membrane channel protein CpnT-like N-terminal domain-containing protein</fullName>
    </recommendedName>
</protein>
<dbReference type="InterPro" id="IPR057746">
    <property type="entry name" value="CpnT-like_N"/>
</dbReference>
<dbReference type="Proteomes" id="UP000565579">
    <property type="component" value="Unassembled WGS sequence"/>
</dbReference>
<accession>A0A7X0NVW6</accession>
<feature type="compositionally biased region" description="Pro residues" evidence="1">
    <location>
        <begin position="489"/>
        <end position="499"/>
    </location>
</feature>
<feature type="transmembrane region" description="Helical" evidence="2">
    <location>
        <begin position="148"/>
        <end position="168"/>
    </location>
</feature>
<sequence length="3489" mass="365347">MAYTGDSHVQTSAAAVPALQEVVSIDTDVRPVWETETLPDWVVYWLIPMLAAGQRWPGASESGLSKLAHAYAELSDGSTQSAEPAGSAARTIVTGWSAPATADFVTRARELYGSEGGVAGVSRNARAYAQQVNGFAVETQYSKLSVNVAFWVTVVAIAIAIIVAFFSAGASTALIGPYAAAARTAISRILVRLATIAGREIGAARLARVAALSGATGRGAIVRLLASPIGRELVEEIGEEFTIAYKAQQQQIEMGTRKELDWKMLTATALGAGGGAITGTMVAGPVSRVSRVVPGFTGRALTTGLTNVIASPVGSLLGNGLVYGQWQNPFTAESMTGAFLGGVGRTGSISPFNPDVASALAHPLTTLAAAHDAAARSDAARAGGGPATGPSTGPAAPAGPPSGPDGDQPGAARTSDPVTVPAPRLSTTSSTTPAPATAAPHAPAARPGPGLPDADVSTRQRTSSPDQPATTPAPDETPDQQPDTTATAPQPPAPTPASNPAPALNPDSNSGSDAEPARPPAQADPAPATPSGARPDVDAAPAPATPSGARPDVDAAPAQSPAPDAHPPAAATDPQTQAAPAPQPDTSPQPQTASAPQPEANSAPQPQPQATAVPEPGTDSSPQQPGASPDASGAQPATAPPADDTTADRHSQIANAPDSDPAQAGNTGHQSPTLPLGPAPLRARAALLEALGTTFPNAVIGPTGEVIIPGPTGHRVLPNATMTRIRRTLDARATQVSAQPELVVDASALLLIAAADESLSSTVPGPQHLAHTSRPGTVTSPPIPGTRYVTDSGRATDLTTDEIKQGTAGLTAEHFQNEDVQELSWSGDLLVVRTANGIHHFRPVPGAPGQKVMAETTLKAGTDTEPHEVSFAPRIAPDQLARVWLHEITDTLQHQAAGRRGRRQGVLRRMVPGGTTHPTGDECVPARLNELAYLTGQWEQAPTMPEKRLLALDIDGVLHDLRARGVTPPPPPWATGPQTERAGLDLTRPGPDATPEEIRALARRFEAAEKTLRQLRDGKRESAKQAGKDARDADEKAEKAGKEQDSGARLRADTAEAEARRLRDQQGRHIRARAAYSAALKQATQARQAYERYARLLAALPQAPAATQPGQLGVASIAAATAAEARQAHDRYQEALAQARPSEFSLPEAMPTGRLAHLDVLTDRVNETLKKKGVGKQYTPDELENYIRADFHKVVSGDGLVLSVGWGGKSAEVRLRLTLADLVEVLDPGVKASQATVGMFYQTGQTYTATDSGGTGASVDLSSAALTPFFQDGTALRQAAEMFTIGVGVSGGRSWSASGGSSMFEQGGSVADNRSESLLFDAAATWTVEVRTGRAGEWSDTTTVSSGSPGDTATQRIWVWHSYTDRTSRDPETIDPAKVNPKPPNQEVISMTGLEAALDAIAASLGGDYTKIGTNARRDLRKFVTHEVQARFRKTLDGGLPVNLAVDGELDVRITATSEIVPGRTRMVGAATAEALEEEVLTETATSPSRTEYGGSVDRKVTAGLNHEMLNGMDVLGPAGDYHPDSVSPEAKGNRPVAQSSSSTANEAAVHPQVDKRAGLSQAYHKVAEVTFVVERPGKKPVKLGPFTTDLLMRQQVRDAYHAGDPAPGETLVRENGRPKFDADGNVVLRDTPRRGQVEGRRMELPQWLGDGTRPMRGAGPTDVREVNGLDGLKEDVLARLAGLGLVAADENGAGRSRLVRAGRVLNADDVTSHLVESAIRSGFDQMAQSGVLIPLQRHGVNATPDLYALQIVVRQDFSGRGTPKGLVNKVRTHLDIASDTSGRGVNRSRTYGGNLSAAKKDGPVEGHDGVTHKAGPNVGGDRTYSAGTSTSSMVNKVGMAEDDKNKLTAGLEGGATIEVNLVHNGEIQPLIRPRPITALLLVPGDMLPRDGGPDFSGPMGRPGKKLMELATLEHFDGGRELGDIRRIWSLLPRGLRGKVAPLVQLWPVLSRHHLASHLFEGPITHDLVLDPNGPAPARTSLEVRGELGEAHLVDVVDSVTGRILLALRSAGISWGGSNNIAFGLMNSIGDADDNGQTSDTGSLTLPSRSRIKSLATALVAIWGTEFLGISTARKYRFQVPVDVLVKLRTSRSTPIGQQAGGWRVGSLRSHGQGLFTVPEHDALRLYAAGDLPLPLPLLADAVERFVNGTMKLHRTLAVPLLMQYAKDRAEALARGGDLGIGRGHTPQKLLEALQKVADIGPTVTRAAAAAPAASVSRLGRVLQAAKAMNERLKNVVVAPQYEHGMGMSMPQSFTVTDDQGNEVDVMEEVLKAVDTAVPGAEQGTPNLRRAVRADLNGTRPHVHIDEMWSRRGFEREYDVHTGVDPKAAKVVTVRARLEHAPGADPRQAVLVDHTDDEGVIIQRYRAKETSHTEGYSGTYSAGAEYSDTGEDGEGKGGLSTKRTRSYSSSSNENRMRLQRLARFKGLTTVEQDMRLVIEIETRPARVRAVPLARMMPEAAARVRSSAARLRRKRPAVRREYDVKLRRGLPSDMVRRADQDPGTAPVVVDPRQVELEPGHFPEVLTEDESRPTLFDAISRQLTRMIGYAAVAERAGALSAWLSHSGQITGLERVAGRDGDVLPHVAEPKFRHQGVDVTVKARMSDLTVVAGPYDGEKGEVDRRADAQNVSVSRGHVLPAASSLGGGVKVLGLGIGSWAGAQASQSVGAHQGARRERSMFETGKLYTVRVRIDYDLTFEQVKRRRGGDVRPQPEVVHLTGASGGMAMIAIFGEELNELHARMEAGVRVAPALDGLPRFTFVPEPGRSGLIQVLQDARVAARERGQVASVRVYEEGPDGKPVLRRYLATPDGMLRAENPGRPSRGDTLDGGFAEAFATLPPHLLDAADRNDLNLREIFLNSTVSGTFTEQVAAELESRNALPPAPEPIWQVSDPGPSPHAPAVGSTFQGPAQGTGPSPGSPSVTSPELPGSPLAASGRPEGVPDLALAELRAQDVSAADFGGAVANVRWTGEDRLVVQLPGAPDQHVQVLPEDPGTGLVGRTDLKAGTAEEPHLLRIGPRVDPHVVSSVLVHEISHLAQERAAQVAGVGQGLVRGSLSPVREGTDHCLTPRLDEHAHLSRKWRATADPQARGRIAAAIEAIAADIARRGHTPPSPPWHSRPPSTHPAGPPPAAPPDAAVPGLPPREPAGAAGTAGMAGAAHVPGAEETAGMPGPAALAKLRSLIDALSGEPSGPSLADALNGRADAASAPDGHTAAPGSLAAALNGGRPGNAALTAAIRAEAERAGLAPGQPGAAAKIVALARAGELGPEHVTALRGRPALPETAAADAVARAAGLMGARARTYGPGLLDLEIPGHPPIPVEIRPATQAPHKNGSLPAGRTAQESGGLLTFQVDERRTIGANERAAAATAAGALAEALGLPAARHAAVAGLYEAVRQVRTATPAQLPARLGVLHDVAAAVPAQLVPAPLAADLARLLAGPRPGGRHAYWSRARTLAEASGWHPEEECPCPGDAPCVCGLREGARPDRTAVRA</sequence>
<feature type="compositionally biased region" description="Low complexity" evidence="1">
    <location>
        <begin position="554"/>
        <end position="580"/>
    </location>
</feature>
<dbReference type="RefSeq" id="WP_185104855.1">
    <property type="nucleotide sequence ID" value="NZ_JACHMI010000001.1"/>
</dbReference>
<dbReference type="PANTHER" id="PTHR48125:SF12">
    <property type="entry name" value="AT HOOK TRANSCRIPTION FACTOR FAMILY-RELATED"/>
    <property type="match status" value="1"/>
</dbReference>
<feature type="region of interest" description="Disordered" evidence="1">
    <location>
        <begin position="3104"/>
        <end position="3156"/>
    </location>
</feature>
<feature type="region of interest" description="Disordered" evidence="1">
    <location>
        <begin position="1013"/>
        <end position="1057"/>
    </location>
</feature>
<keyword evidence="2" id="KW-0812">Transmembrane</keyword>
<feature type="region of interest" description="Disordered" evidence="1">
    <location>
        <begin position="965"/>
        <end position="994"/>
    </location>
</feature>
<feature type="region of interest" description="Disordered" evidence="1">
    <location>
        <begin position="375"/>
        <end position="678"/>
    </location>
</feature>
<feature type="compositionally biased region" description="Basic and acidic residues" evidence="1">
    <location>
        <begin position="1799"/>
        <end position="1812"/>
    </location>
</feature>
<feature type="domain" description="Outer membrane channel protein CpnT-like N-terminal" evidence="3">
    <location>
        <begin position="40"/>
        <end position="173"/>
    </location>
</feature>
<reference evidence="4 5" key="1">
    <citation type="submission" date="2020-08" db="EMBL/GenBank/DDBJ databases">
        <title>Sequencing the genomes of 1000 actinobacteria strains.</title>
        <authorList>
            <person name="Klenk H.-P."/>
        </authorList>
    </citation>
    <scope>NUCLEOTIDE SEQUENCE [LARGE SCALE GENOMIC DNA]</scope>
    <source>
        <strain evidence="4 5">DSM 43768</strain>
    </source>
</reference>
<comment type="caution">
    <text evidence="4">The sequence shown here is derived from an EMBL/GenBank/DDBJ whole genome shotgun (WGS) entry which is preliminary data.</text>
</comment>
<evidence type="ECO:0000313" key="5">
    <source>
        <dbReference type="Proteomes" id="UP000565579"/>
    </source>
</evidence>
<gene>
    <name evidence="4" type="ORF">HD593_005409</name>
</gene>
<keyword evidence="2" id="KW-0472">Membrane</keyword>
<feature type="region of interest" description="Disordered" evidence="1">
    <location>
        <begin position="760"/>
        <end position="795"/>
    </location>
</feature>
<evidence type="ECO:0000256" key="2">
    <source>
        <dbReference type="SAM" id="Phobius"/>
    </source>
</evidence>
<feature type="region of interest" description="Disordered" evidence="1">
    <location>
        <begin position="2878"/>
        <end position="2937"/>
    </location>
</feature>
<feature type="compositionally biased region" description="Low complexity" evidence="1">
    <location>
        <begin position="520"/>
        <end position="546"/>
    </location>
</feature>
<feature type="compositionally biased region" description="Low complexity" evidence="1">
    <location>
        <begin position="2905"/>
        <end position="2923"/>
    </location>
</feature>